<organism evidence="1 2">
    <name type="scientific">Pontibacter korlensis</name>
    <dbReference type="NCBI Taxonomy" id="400092"/>
    <lineage>
        <taxon>Bacteria</taxon>
        <taxon>Pseudomonadati</taxon>
        <taxon>Bacteroidota</taxon>
        <taxon>Cytophagia</taxon>
        <taxon>Cytophagales</taxon>
        <taxon>Hymenobacteraceae</taxon>
        <taxon>Pontibacter</taxon>
    </lineage>
</organism>
<evidence type="ECO:0000313" key="2">
    <source>
        <dbReference type="Proteomes" id="UP000033109"/>
    </source>
</evidence>
<dbReference type="PATRIC" id="fig|400092.3.peg.4895"/>
<dbReference type="Proteomes" id="UP000033109">
    <property type="component" value="Chromosome"/>
</dbReference>
<sequence length="122" mass="13111">MGQRQNQYTQNFDELPASETAVWESGSYYLPGWSVYRSVSNNIITANNGSGNTGRLISYGSTGSTDRALGSIASAKAGELLYMLLLQNNTGSTIKSVELTFPPLKQVGFLGYLATATVYLPS</sequence>
<accession>A0A0E3UYN3</accession>
<dbReference type="EMBL" id="CP009621">
    <property type="protein sequence ID" value="AKD05292.1"/>
    <property type="molecule type" value="Genomic_DNA"/>
</dbReference>
<protein>
    <submittedName>
        <fullName evidence="1">Uncharacterized protein</fullName>
    </submittedName>
</protein>
<dbReference type="STRING" id="400092.PKOR_22290"/>
<keyword evidence="2" id="KW-1185">Reference proteome</keyword>
<dbReference type="HOGENOM" id="CLU_2024606_0_0_10"/>
<reference evidence="1 2" key="1">
    <citation type="journal article" date="2015" name="Sci. Rep.">
        <title>Unraveling adaptation of Pontibacter korlensis to radiation and infertility in desert through complete genome and comparative transcriptomic analysis.</title>
        <authorList>
            <person name="Dai J."/>
            <person name="Dai W."/>
            <person name="Qiu C."/>
            <person name="Yang Z."/>
            <person name="Zhang Y."/>
            <person name="Zhou M."/>
            <person name="Zhang L."/>
            <person name="Fang C."/>
            <person name="Gao Q."/>
            <person name="Yang Q."/>
            <person name="Li X."/>
            <person name="Wang Z."/>
            <person name="Wang Z."/>
            <person name="Jia Z."/>
            <person name="Chen X."/>
        </authorList>
    </citation>
    <scope>NUCLEOTIDE SEQUENCE [LARGE SCALE GENOMIC DNA]</scope>
    <source>
        <strain evidence="1 2">X14-1T</strain>
    </source>
</reference>
<proteinExistence type="predicted"/>
<name>A0A0E3UYN3_9BACT</name>
<dbReference type="OrthoDB" id="1465721at2"/>
<dbReference type="RefSeq" id="WP_046313602.1">
    <property type="nucleotide sequence ID" value="NZ_CBCSCY010000019.1"/>
</dbReference>
<gene>
    <name evidence="1" type="ORF">PKOR_22290</name>
</gene>
<dbReference type="KEGG" id="pko:PKOR_22290"/>
<evidence type="ECO:0000313" key="1">
    <source>
        <dbReference type="EMBL" id="AKD05292.1"/>
    </source>
</evidence>
<dbReference type="AlphaFoldDB" id="A0A0E3UYN3"/>